<accession>A0A0W0RSR5</accession>
<dbReference type="PANTHER" id="PTHR43391">
    <property type="entry name" value="RETINOL DEHYDROGENASE-RELATED"/>
    <property type="match status" value="1"/>
</dbReference>
<dbReference type="PROSITE" id="PS00061">
    <property type="entry name" value="ADH_SHORT"/>
    <property type="match status" value="1"/>
</dbReference>
<keyword evidence="2" id="KW-0521">NADP</keyword>
<evidence type="ECO:0000256" key="4">
    <source>
        <dbReference type="SAM" id="Phobius"/>
    </source>
</evidence>
<dbReference type="SUPFAM" id="SSF51735">
    <property type="entry name" value="NAD(P)-binding Rossmann-fold domains"/>
    <property type="match status" value="1"/>
</dbReference>
<gene>
    <name evidence="5" type="ORF">Lboz_1534</name>
</gene>
<dbReference type="PANTHER" id="PTHR43391:SF14">
    <property type="entry name" value="DEHYDROGENASE_REDUCTASE SDR FAMILY PROTEIN 7-LIKE"/>
    <property type="match status" value="1"/>
</dbReference>
<reference evidence="5 6" key="1">
    <citation type="submission" date="2015-11" db="EMBL/GenBank/DDBJ databases">
        <title>Genomic analysis of 38 Legionella species identifies large and diverse effector repertoires.</title>
        <authorList>
            <person name="Burstein D."/>
            <person name="Amaro F."/>
            <person name="Zusman T."/>
            <person name="Lifshitz Z."/>
            <person name="Cohen O."/>
            <person name="Gilbert J.A."/>
            <person name="Pupko T."/>
            <person name="Shuman H.A."/>
            <person name="Segal G."/>
        </authorList>
    </citation>
    <scope>NUCLEOTIDE SEQUENCE [LARGE SCALE GENOMIC DNA]</scope>
    <source>
        <strain evidence="5 6">WIGA</strain>
    </source>
</reference>
<evidence type="ECO:0000313" key="6">
    <source>
        <dbReference type="Proteomes" id="UP000054695"/>
    </source>
</evidence>
<dbReference type="InterPro" id="IPR036291">
    <property type="entry name" value="NAD(P)-bd_dom_sf"/>
</dbReference>
<dbReference type="Proteomes" id="UP000054695">
    <property type="component" value="Unassembled WGS sequence"/>
</dbReference>
<dbReference type="RefSeq" id="WP_058459184.1">
    <property type="nucleotide sequence ID" value="NZ_CAAAIY010000001.1"/>
</dbReference>
<dbReference type="OrthoDB" id="335726at2"/>
<dbReference type="InterPro" id="IPR020904">
    <property type="entry name" value="Sc_DH/Rdtase_CS"/>
</dbReference>
<evidence type="ECO:0000256" key="3">
    <source>
        <dbReference type="ARBA" id="ARBA00023002"/>
    </source>
</evidence>
<keyword evidence="4" id="KW-0812">Transmembrane</keyword>
<dbReference type="STRING" id="447.Lboz_1534"/>
<keyword evidence="6" id="KW-1185">Reference proteome</keyword>
<evidence type="ECO:0000256" key="2">
    <source>
        <dbReference type="ARBA" id="ARBA00022857"/>
    </source>
</evidence>
<name>A0A0W0RSR5_LEGBO</name>
<dbReference type="Pfam" id="PF00106">
    <property type="entry name" value="adh_short"/>
    <property type="match status" value="1"/>
</dbReference>
<comment type="similarity">
    <text evidence="1">Belongs to the short-chain dehydrogenases/reductases (SDR) family.</text>
</comment>
<evidence type="ECO:0000313" key="5">
    <source>
        <dbReference type="EMBL" id="KTC74094.1"/>
    </source>
</evidence>
<protein>
    <recommendedName>
        <fullName evidence="7">Oxidoreductase</fullName>
    </recommendedName>
</protein>
<keyword evidence="3" id="KW-0560">Oxidoreductase</keyword>
<dbReference type="Gene3D" id="3.40.50.720">
    <property type="entry name" value="NAD(P)-binding Rossmann-like Domain"/>
    <property type="match status" value="1"/>
</dbReference>
<keyword evidence="4" id="KW-0472">Membrane</keyword>
<dbReference type="GO" id="GO:0016491">
    <property type="term" value="F:oxidoreductase activity"/>
    <property type="evidence" value="ECO:0007669"/>
    <property type="project" value="UniProtKB-KW"/>
</dbReference>
<evidence type="ECO:0008006" key="7">
    <source>
        <dbReference type="Google" id="ProtNLM"/>
    </source>
</evidence>
<dbReference type="EMBL" id="LNXU01000017">
    <property type="protein sequence ID" value="KTC74094.1"/>
    <property type="molecule type" value="Genomic_DNA"/>
</dbReference>
<organism evidence="5 6">
    <name type="scientific">Legionella bozemanae</name>
    <name type="common">Fluoribacter bozemanae</name>
    <dbReference type="NCBI Taxonomy" id="447"/>
    <lineage>
        <taxon>Bacteria</taxon>
        <taxon>Pseudomonadati</taxon>
        <taxon>Pseudomonadota</taxon>
        <taxon>Gammaproteobacteria</taxon>
        <taxon>Legionellales</taxon>
        <taxon>Legionellaceae</taxon>
        <taxon>Legionella</taxon>
    </lineage>
</organism>
<keyword evidence="4" id="KW-1133">Transmembrane helix</keyword>
<comment type="caution">
    <text evidence="5">The sequence shown here is derived from an EMBL/GenBank/DDBJ whole genome shotgun (WGS) entry which is preliminary data.</text>
</comment>
<feature type="transmembrane region" description="Helical" evidence="4">
    <location>
        <begin position="212"/>
        <end position="234"/>
    </location>
</feature>
<dbReference type="PATRIC" id="fig|447.4.peg.1639"/>
<dbReference type="AlphaFoldDB" id="A0A0W0RSR5"/>
<evidence type="ECO:0000256" key="1">
    <source>
        <dbReference type="ARBA" id="ARBA00006484"/>
    </source>
</evidence>
<dbReference type="InterPro" id="IPR002347">
    <property type="entry name" value="SDR_fam"/>
</dbReference>
<proteinExistence type="inferred from homology"/>
<sequence>MTQRTWVIIGATSIIAEKFAHIAAQSGHQLLLVGRQQTQLNLIANDIKLRYQTRCDVLVLDLIEQVDTLVSTLKTKDGELDLFMAHSDFTDNDHLNDDTISHLIKLNILTTTLLIHAYLNRQQKEYNLLFLSSVAACRGRSKNSLYGASKASIEIYLQGLQQVASSNQHITIARLGFIDTRQTYGLPGIFYAAPPDTCAKACWNALRHRKRMFYFPSFWKMIMAIITRLPFFLYKKMGKI</sequence>